<feature type="signal peptide" evidence="1">
    <location>
        <begin position="1"/>
        <end position="16"/>
    </location>
</feature>
<dbReference type="Proteomes" id="UP000243081">
    <property type="component" value="Unassembled WGS sequence"/>
</dbReference>
<name>A0A179IU81_CORDF</name>
<comment type="caution">
    <text evidence="2">The sequence shown here is derived from an EMBL/GenBank/DDBJ whole genome shotgun (WGS) entry which is preliminary data.</text>
</comment>
<organism evidence="2 3">
    <name type="scientific">Cordyceps confragosa</name>
    <name type="common">Lecanicillium lecanii</name>
    <dbReference type="NCBI Taxonomy" id="2714763"/>
    <lineage>
        <taxon>Eukaryota</taxon>
        <taxon>Fungi</taxon>
        <taxon>Dikarya</taxon>
        <taxon>Ascomycota</taxon>
        <taxon>Pezizomycotina</taxon>
        <taxon>Sordariomycetes</taxon>
        <taxon>Hypocreomycetidae</taxon>
        <taxon>Hypocreales</taxon>
        <taxon>Cordycipitaceae</taxon>
        <taxon>Akanthomyces</taxon>
    </lineage>
</organism>
<gene>
    <name evidence="2" type="ORF">LLEC1_04535</name>
</gene>
<evidence type="ECO:0000313" key="3">
    <source>
        <dbReference type="Proteomes" id="UP000243081"/>
    </source>
</evidence>
<keyword evidence="3" id="KW-1185">Reference proteome</keyword>
<dbReference type="OrthoDB" id="4937086at2759"/>
<keyword evidence="1" id="KW-0732">Signal</keyword>
<dbReference type="OMA" id="WANCSNP"/>
<sequence>MHFALYTLAIAATAWANCSNPSAPPDTGDIALYADDNCSGGYLNVGAFNTCQSWMDFDACSAITRPGVTCDIFTTQGCNDEFVVTVDSTGYRSFCGLISDHIRSVQCFSA</sequence>
<evidence type="ECO:0000256" key="1">
    <source>
        <dbReference type="SAM" id="SignalP"/>
    </source>
</evidence>
<feature type="chain" id="PRO_5008104662" evidence="1">
    <location>
        <begin position="17"/>
        <end position="110"/>
    </location>
</feature>
<dbReference type="AlphaFoldDB" id="A0A179IU81"/>
<dbReference type="EMBL" id="LUKN01000056">
    <property type="protein sequence ID" value="OAR05873.1"/>
    <property type="molecule type" value="Genomic_DNA"/>
</dbReference>
<protein>
    <submittedName>
        <fullName evidence="2">Uncharacterized protein</fullName>
    </submittedName>
</protein>
<evidence type="ECO:0000313" key="2">
    <source>
        <dbReference type="EMBL" id="OAR05873.1"/>
    </source>
</evidence>
<accession>A0A179IU81</accession>
<reference evidence="2 3" key="1">
    <citation type="submission" date="2016-03" db="EMBL/GenBank/DDBJ databases">
        <title>Fine-scale spatial genetic structure of a fungal parasite of coffee scale insects.</title>
        <authorList>
            <person name="Jackson D."/>
            <person name="Zemenick K.A."/>
            <person name="Malloure B."/>
            <person name="Quandt C.A."/>
            <person name="James T.Y."/>
        </authorList>
    </citation>
    <scope>NUCLEOTIDE SEQUENCE [LARGE SCALE GENOMIC DNA]</scope>
    <source>
        <strain evidence="2 3">UM487</strain>
    </source>
</reference>
<proteinExistence type="predicted"/>